<dbReference type="SMART" id="SM00850">
    <property type="entry name" value="LytTR"/>
    <property type="match status" value="1"/>
</dbReference>
<keyword evidence="1 2" id="KW-0597">Phosphoprotein</keyword>
<accession>A0AAU9CPY5</accession>
<feature type="domain" description="HTH LytTR-type" evidence="4">
    <location>
        <begin position="142"/>
        <end position="210"/>
    </location>
</feature>
<dbReference type="KEGG" id="fax:FUAX_36380"/>
<dbReference type="PANTHER" id="PTHR44591:SF3">
    <property type="entry name" value="RESPONSE REGULATORY DOMAIN-CONTAINING PROTEIN"/>
    <property type="match status" value="1"/>
</dbReference>
<dbReference type="Proteomes" id="UP001348817">
    <property type="component" value="Chromosome"/>
</dbReference>
<dbReference type="GO" id="GO:0003677">
    <property type="term" value="F:DNA binding"/>
    <property type="evidence" value="ECO:0007669"/>
    <property type="project" value="InterPro"/>
</dbReference>
<keyword evidence="6" id="KW-1185">Reference proteome</keyword>
<dbReference type="PROSITE" id="PS50110">
    <property type="entry name" value="RESPONSE_REGULATORY"/>
    <property type="match status" value="1"/>
</dbReference>
<evidence type="ECO:0000313" key="6">
    <source>
        <dbReference type="Proteomes" id="UP001348817"/>
    </source>
</evidence>
<organism evidence="5 6">
    <name type="scientific">Fulvitalea axinellae</name>
    <dbReference type="NCBI Taxonomy" id="1182444"/>
    <lineage>
        <taxon>Bacteria</taxon>
        <taxon>Pseudomonadati</taxon>
        <taxon>Bacteroidota</taxon>
        <taxon>Cytophagia</taxon>
        <taxon>Cytophagales</taxon>
        <taxon>Persicobacteraceae</taxon>
        <taxon>Fulvitalea</taxon>
    </lineage>
</organism>
<reference evidence="5 6" key="1">
    <citation type="submission" date="2021-12" db="EMBL/GenBank/DDBJ databases">
        <title>Genome sequencing of bacteria with rrn-lacking chromosome and rrn-plasmid.</title>
        <authorList>
            <person name="Anda M."/>
            <person name="Iwasaki W."/>
        </authorList>
    </citation>
    <scope>NUCLEOTIDE SEQUENCE [LARGE SCALE GENOMIC DNA]</scope>
    <source>
        <strain evidence="5 6">DSM 100852</strain>
    </source>
</reference>
<feature type="domain" description="Response regulatory" evidence="3">
    <location>
        <begin position="8"/>
        <end position="123"/>
    </location>
</feature>
<name>A0AAU9CPY5_9BACT</name>
<dbReference type="PROSITE" id="PS50930">
    <property type="entry name" value="HTH_LYTTR"/>
    <property type="match status" value="1"/>
</dbReference>
<evidence type="ECO:0008006" key="7">
    <source>
        <dbReference type="Google" id="ProtNLM"/>
    </source>
</evidence>
<dbReference type="SUPFAM" id="SSF52172">
    <property type="entry name" value="CheY-like"/>
    <property type="match status" value="1"/>
</dbReference>
<gene>
    <name evidence="5" type="ORF">FUAX_36380</name>
</gene>
<dbReference type="InterPro" id="IPR050595">
    <property type="entry name" value="Bact_response_regulator"/>
</dbReference>
<feature type="modified residue" description="4-aspartylphosphate" evidence="2">
    <location>
        <position position="58"/>
    </location>
</feature>
<dbReference type="Gene3D" id="2.40.50.1020">
    <property type="entry name" value="LytTr DNA-binding domain"/>
    <property type="match status" value="1"/>
</dbReference>
<dbReference type="RefSeq" id="WP_338392717.1">
    <property type="nucleotide sequence ID" value="NZ_AP025314.1"/>
</dbReference>
<dbReference type="InterPro" id="IPR007492">
    <property type="entry name" value="LytTR_DNA-bd_dom"/>
</dbReference>
<dbReference type="InterPro" id="IPR011006">
    <property type="entry name" value="CheY-like_superfamily"/>
</dbReference>
<dbReference type="Pfam" id="PF04397">
    <property type="entry name" value="LytTR"/>
    <property type="match status" value="1"/>
</dbReference>
<evidence type="ECO:0000259" key="4">
    <source>
        <dbReference type="PROSITE" id="PS50930"/>
    </source>
</evidence>
<evidence type="ECO:0000256" key="2">
    <source>
        <dbReference type="PROSITE-ProRule" id="PRU00169"/>
    </source>
</evidence>
<evidence type="ECO:0000256" key="1">
    <source>
        <dbReference type="ARBA" id="ARBA00022553"/>
    </source>
</evidence>
<evidence type="ECO:0000259" key="3">
    <source>
        <dbReference type="PROSITE" id="PS50110"/>
    </source>
</evidence>
<proteinExistence type="predicted"/>
<dbReference type="PANTHER" id="PTHR44591">
    <property type="entry name" value="STRESS RESPONSE REGULATOR PROTEIN 1"/>
    <property type="match status" value="1"/>
</dbReference>
<dbReference type="EMBL" id="AP025314">
    <property type="protein sequence ID" value="BDD11206.1"/>
    <property type="molecule type" value="Genomic_DNA"/>
</dbReference>
<evidence type="ECO:0000313" key="5">
    <source>
        <dbReference type="EMBL" id="BDD11206.1"/>
    </source>
</evidence>
<dbReference type="Pfam" id="PF00072">
    <property type="entry name" value="Response_reg"/>
    <property type="match status" value="1"/>
</dbReference>
<dbReference type="SMART" id="SM00448">
    <property type="entry name" value="REC"/>
    <property type="match status" value="1"/>
</dbReference>
<dbReference type="Gene3D" id="3.40.50.2300">
    <property type="match status" value="1"/>
</dbReference>
<dbReference type="GO" id="GO:0000160">
    <property type="term" value="P:phosphorelay signal transduction system"/>
    <property type="evidence" value="ECO:0007669"/>
    <property type="project" value="InterPro"/>
</dbReference>
<sequence>MILNDSLDILIVEDELIIAEDMRFALESGGNKVVGIASSFEEAVDALRDLDPDLVLLDININGEKDGVAVAKMIDEAYDVPYIYVTSYADEGTMKRVMNTKPSAYLNKPFTHDGLRATIAVAWNNFWTKKASEGRMSVKDAIFVKQDHLFTKVKLSDVQWVKGAGNYLEISCQGNVQYLIRNSFKSFMKELPEYFFQCHKSYIINLNDIEAVSVNHVMIGKEAIPLSKTHKDDLFARLSVFS</sequence>
<protein>
    <recommendedName>
        <fullName evidence="7">Response regulator transcription factor</fullName>
    </recommendedName>
</protein>
<dbReference type="InterPro" id="IPR001789">
    <property type="entry name" value="Sig_transdc_resp-reg_receiver"/>
</dbReference>
<dbReference type="AlphaFoldDB" id="A0AAU9CPY5"/>